<evidence type="ECO:0000256" key="2">
    <source>
        <dbReference type="ARBA" id="ARBA00022898"/>
    </source>
</evidence>
<dbReference type="SUPFAM" id="SSF46785">
    <property type="entry name" value="Winged helix' DNA-binding domain"/>
    <property type="match status" value="1"/>
</dbReference>
<dbReference type="SUPFAM" id="SSF53383">
    <property type="entry name" value="PLP-dependent transferases"/>
    <property type="match status" value="1"/>
</dbReference>
<evidence type="ECO:0000259" key="6">
    <source>
        <dbReference type="PROSITE" id="PS50949"/>
    </source>
</evidence>
<comment type="similarity">
    <text evidence="1">In the C-terminal section; belongs to the class-I pyridoxal-phosphate-dependent aminotransferase family.</text>
</comment>
<keyword evidence="7" id="KW-0032">Aminotransferase</keyword>
<evidence type="ECO:0000313" key="8">
    <source>
        <dbReference type="Proteomes" id="UP000267164"/>
    </source>
</evidence>
<dbReference type="InterPro" id="IPR015421">
    <property type="entry name" value="PyrdxlP-dep_Trfase_major"/>
</dbReference>
<accession>A0A386Z7Y0</accession>
<dbReference type="PANTHER" id="PTHR46577:SF1">
    <property type="entry name" value="HTH-TYPE TRANSCRIPTIONAL REGULATORY PROTEIN GABR"/>
    <property type="match status" value="1"/>
</dbReference>
<dbReference type="Proteomes" id="UP000267164">
    <property type="component" value="Chromosome"/>
</dbReference>
<dbReference type="OrthoDB" id="199743at2"/>
<dbReference type="SMART" id="SM00345">
    <property type="entry name" value="HTH_GNTR"/>
    <property type="match status" value="1"/>
</dbReference>
<dbReference type="InterPro" id="IPR004839">
    <property type="entry name" value="Aminotransferase_I/II_large"/>
</dbReference>
<dbReference type="InterPro" id="IPR036388">
    <property type="entry name" value="WH-like_DNA-bd_sf"/>
</dbReference>
<dbReference type="Pfam" id="PF00155">
    <property type="entry name" value="Aminotran_1_2"/>
    <property type="match status" value="1"/>
</dbReference>
<proteinExistence type="inferred from homology"/>
<evidence type="ECO:0000256" key="4">
    <source>
        <dbReference type="ARBA" id="ARBA00023125"/>
    </source>
</evidence>
<dbReference type="InterPro" id="IPR015424">
    <property type="entry name" value="PyrdxlP-dep_Trfase"/>
</dbReference>
<dbReference type="RefSeq" id="WP_120735697.1">
    <property type="nucleotide sequence ID" value="NZ_CP032568.1"/>
</dbReference>
<dbReference type="EMBL" id="CP032568">
    <property type="protein sequence ID" value="AYF73771.1"/>
    <property type="molecule type" value="Genomic_DNA"/>
</dbReference>
<evidence type="ECO:0000256" key="5">
    <source>
        <dbReference type="ARBA" id="ARBA00023163"/>
    </source>
</evidence>
<dbReference type="Gene3D" id="3.40.640.10">
    <property type="entry name" value="Type I PLP-dependent aspartate aminotransferase-like (Major domain)"/>
    <property type="match status" value="1"/>
</dbReference>
<dbReference type="CDD" id="cd00609">
    <property type="entry name" value="AAT_like"/>
    <property type="match status" value="1"/>
</dbReference>
<dbReference type="PRINTS" id="PR00035">
    <property type="entry name" value="HTHGNTR"/>
</dbReference>
<dbReference type="CDD" id="cd07377">
    <property type="entry name" value="WHTH_GntR"/>
    <property type="match status" value="1"/>
</dbReference>
<keyword evidence="5" id="KW-0804">Transcription</keyword>
<organism evidence="7 8">
    <name type="scientific">Nocardia yunnanensis</name>
    <dbReference type="NCBI Taxonomy" id="2382165"/>
    <lineage>
        <taxon>Bacteria</taxon>
        <taxon>Bacillati</taxon>
        <taxon>Actinomycetota</taxon>
        <taxon>Actinomycetes</taxon>
        <taxon>Mycobacteriales</taxon>
        <taxon>Nocardiaceae</taxon>
        <taxon>Nocardia</taxon>
    </lineage>
</organism>
<dbReference type="Pfam" id="PF00392">
    <property type="entry name" value="GntR"/>
    <property type="match status" value="1"/>
</dbReference>
<dbReference type="PROSITE" id="PS50949">
    <property type="entry name" value="HTH_GNTR"/>
    <property type="match status" value="1"/>
</dbReference>
<feature type="domain" description="HTH gntR-type" evidence="6">
    <location>
        <begin position="20"/>
        <end position="88"/>
    </location>
</feature>
<keyword evidence="4" id="KW-0238">DNA-binding</keyword>
<name>A0A386Z7Y0_9NOCA</name>
<dbReference type="InterPro" id="IPR051446">
    <property type="entry name" value="HTH_trans_reg/aminotransferase"/>
</dbReference>
<keyword evidence="8" id="KW-1185">Reference proteome</keyword>
<reference evidence="7 8" key="1">
    <citation type="submission" date="2018-09" db="EMBL/GenBank/DDBJ databases">
        <title>Nocardia yunnanensis sp. nov., an actinomycete isolated from a soil sample.</title>
        <authorList>
            <person name="Zhang J."/>
        </authorList>
    </citation>
    <scope>NUCLEOTIDE SEQUENCE [LARGE SCALE GENOMIC DNA]</scope>
    <source>
        <strain evidence="7 8">CFHS0054</strain>
    </source>
</reference>
<evidence type="ECO:0000256" key="3">
    <source>
        <dbReference type="ARBA" id="ARBA00023015"/>
    </source>
</evidence>
<dbReference type="GO" id="GO:0008483">
    <property type="term" value="F:transaminase activity"/>
    <property type="evidence" value="ECO:0007669"/>
    <property type="project" value="UniProtKB-KW"/>
</dbReference>
<dbReference type="GO" id="GO:0003700">
    <property type="term" value="F:DNA-binding transcription factor activity"/>
    <property type="evidence" value="ECO:0007669"/>
    <property type="project" value="InterPro"/>
</dbReference>
<dbReference type="AlphaFoldDB" id="A0A386Z7Y0"/>
<dbReference type="Gene3D" id="1.10.10.10">
    <property type="entry name" value="Winged helix-like DNA-binding domain superfamily/Winged helix DNA-binding domain"/>
    <property type="match status" value="1"/>
</dbReference>
<dbReference type="KEGG" id="nyu:D7D52_07750"/>
<protein>
    <submittedName>
        <fullName evidence="7">PLP-dependent aminotransferase family protein</fullName>
    </submittedName>
</protein>
<dbReference type="PANTHER" id="PTHR46577">
    <property type="entry name" value="HTH-TYPE TRANSCRIPTIONAL REGULATORY PROTEIN GABR"/>
    <property type="match status" value="1"/>
</dbReference>
<dbReference type="GO" id="GO:0003677">
    <property type="term" value="F:DNA binding"/>
    <property type="evidence" value="ECO:0007669"/>
    <property type="project" value="UniProtKB-KW"/>
</dbReference>
<keyword evidence="3" id="KW-0805">Transcription regulation</keyword>
<dbReference type="InterPro" id="IPR000524">
    <property type="entry name" value="Tscrpt_reg_HTH_GntR"/>
</dbReference>
<dbReference type="GO" id="GO:0030170">
    <property type="term" value="F:pyridoxal phosphate binding"/>
    <property type="evidence" value="ECO:0007669"/>
    <property type="project" value="InterPro"/>
</dbReference>
<evidence type="ECO:0000256" key="1">
    <source>
        <dbReference type="ARBA" id="ARBA00005384"/>
    </source>
</evidence>
<dbReference type="InterPro" id="IPR036390">
    <property type="entry name" value="WH_DNA-bd_sf"/>
</dbReference>
<gene>
    <name evidence="7" type="ORF">D7D52_07750</name>
</gene>
<keyword evidence="7" id="KW-0808">Transferase</keyword>
<evidence type="ECO:0000313" key="7">
    <source>
        <dbReference type="EMBL" id="AYF73771.1"/>
    </source>
</evidence>
<sequence>MADYWSTLDVDLHLPVDPDSGRRVGLEQALREAIRAGRLPAGARLPSTRTLATELGVSRGTVSAAYDQLIAEGHLVARQGSGTRVARTVTAGERTGHGAIPSLGAFAESVPPASGASGKSLAAPQYNLRAGSPDTSSFPTTAWLRAARKALTYAPAEAFGYGDPRGRIELRCALAEYLGRARGVLAAPEQIVVTSGVQQALALLGTVLTASGTTVIAMEDPYIPSFRDTVRATGVSVLPLPVDAGGARIDLLGTGDFDSVGAAVITPSHQYPIGSTLSPARRQLLADWARAGRLVIEDDYDGEFRYDRQPVGAVQSIAPDHIVYLGTASKTLAPGLRLAWMVLPPRLVAPVAEAKQLADHHSETLGQLTLAEFISSHAYDRHIRAARLRYRRRRDLLADRLKPRAGRPLAGFTLSGISAGLHALVRLEPAGLTESEVLTRAATYGLSILGLNEHWISPPAPRPQAIVVGFATPSDSAYPSALDTLVRTLSSS</sequence>
<keyword evidence="2" id="KW-0663">Pyridoxal phosphate</keyword>